<comment type="caution">
    <text evidence="3">The sequence shown here is derived from an EMBL/GenBank/DDBJ whole genome shotgun (WGS) entry which is preliminary data.</text>
</comment>
<accession>A0ABP6HEJ6</accession>
<reference evidence="4" key="1">
    <citation type="journal article" date="2019" name="Int. J. Syst. Evol. Microbiol.">
        <title>The Global Catalogue of Microorganisms (GCM) 10K type strain sequencing project: providing services to taxonomists for standard genome sequencing and annotation.</title>
        <authorList>
            <consortium name="The Broad Institute Genomics Platform"/>
            <consortium name="The Broad Institute Genome Sequencing Center for Infectious Disease"/>
            <person name="Wu L."/>
            <person name="Ma J."/>
        </authorList>
    </citation>
    <scope>NUCLEOTIDE SEQUENCE [LARGE SCALE GENOMIC DNA]</scope>
    <source>
        <strain evidence="4">JCM 16378</strain>
    </source>
</reference>
<feature type="chain" id="PRO_5046492421" evidence="2">
    <location>
        <begin position="35"/>
        <end position="97"/>
    </location>
</feature>
<keyword evidence="2" id="KW-0732">Signal</keyword>
<proteinExistence type="predicted"/>
<evidence type="ECO:0000256" key="1">
    <source>
        <dbReference type="SAM" id="MobiDB-lite"/>
    </source>
</evidence>
<evidence type="ECO:0000313" key="3">
    <source>
        <dbReference type="EMBL" id="GAA2739391.1"/>
    </source>
</evidence>
<feature type="signal peptide" evidence="2">
    <location>
        <begin position="1"/>
        <end position="34"/>
    </location>
</feature>
<sequence>MSHPRSPLSLARRWTAGALLATTLGAGAIGVHLAADQGTTTASSDGTGSSSSSDDTSSSASTGASSGASSDSGSSGFGSVSGVTSGGGQAQSSTSGS</sequence>
<dbReference type="RefSeq" id="WP_344195884.1">
    <property type="nucleotide sequence ID" value="NZ_BAAARN010000005.1"/>
</dbReference>
<gene>
    <name evidence="3" type="ORF">GCM10009867_35260</name>
</gene>
<organism evidence="3 4">
    <name type="scientific">Pedococcus aerophilus</name>
    <dbReference type="NCBI Taxonomy" id="436356"/>
    <lineage>
        <taxon>Bacteria</taxon>
        <taxon>Bacillati</taxon>
        <taxon>Actinomycetota</taxon>
        <taxon>Actinomycetes</taxon>
        <taxon>Micrococcales</taxon>
        <taxon>Intrasporangiaceae</taxon>
        <taxon>Pedococcus</taxon>
    </lineage>
</organism>
<keyword evidence="4" id="KW-1185">Reference proteome</keyword>
<evidence type="ECO:0000256" key="2">
    <source>
        <dbReference type="SAM" id="SignalP"/>
    </source>
</evidence>
<feature type="region of interest" description="Disordered" evidence="1">
    <location>
        <begin position="38"/>
        <end position="97"/>
    </location>
</feature>
<dbReference type="Proteomes" id="UP001501326">
    <property type="component" value="Unassembled WGS sequence"/>
</dbReference>
<name>A0ABP6HEJ6_9MICO</name>
<feature type="compositionally biased region" description="Low complexity" evidence="1">
    <location>
        <begin position="38"/>
        <end position="83"/>
    </location>
</feature>
<evidence type="ECO:0000313" key="4">
    <source>
        <dbReference type="Proteomes" id="UP001501326"/>
    </source>
</evidence>
<dbReference type="EMBL" id="BAAARN010000005">
    <property type="protein sequence ID" value="GAA2739391.1"/>
    <property type="molecule type" value="Genomic_DNA"/>
</dbReference>
<protein>
    <submittedName>
        <fullName evidence="3">Uncharacterized protein</fullName>
    </submittedName>
</protein>